<dbReference type="RefSeq" id="XP_002676231.1">
    <property type="nucleotide sequence ID" value="XM_002676185.1"/>
</dbReference>
<dbReference type="Proteomes" id="UP000006671">
    <property type="component" value="Unassembled WGS sequence"/>
</dbReference>
<feature type="domain" description="BBSome complex member BBS5 PH" evidence="10">
    <location>
        <begin position="164"/>
        <end position="218"/>
    </location>
</feature>
<dbReference type="SMART" id="SM00683">
    <property type="entry name" value="DM16"/>
    <property type="match status" value="2"/>
</dbReference>
<dbReference type="eggNOG" id="ENOG502QR2Z">
    <property type="taxonomic scope" value="Eukaryota"/>
</dbReference>
<protein>
    <recommendedName>
        <fullName evidence="10">BBSome complex member BBS5 PH domain-containing protein</fullName>
    </recommendedName>
</protein>
<dbReference type="InterPro" id="IPR006606">
    <property type="entry name" value="BBL5"/>
</dbReference>
<evidence type="ECO:0000256" key="2">
    <source>
        <dbReference type="ARBA" id="ARBA00004607"/>
    </source>
</evidence>
<keyword evidence="4" id="KW-1003">Cell membrane</keyword>
<dbReference type="GO" id="GO:0034464">
    <property type="term" value="C:BBSome"/>
    <property type="evidence" value="ECO:0007669"/>
    <property type="project" value="InterPro"/>
</dbReference>
<dbReference type="InParanoid" id="D2VIC7"/>
<dbReference type="PANTHER" id="PTHR21351">
    <property type="entry name" value="BARDET-BIEDL SYNDROME PROTEIN 5"/>
    <property type="match status" value="1"/>
</dbReference>
<dbReference type="GO" id="GO:0060271">
    <property type="term" value="P:cilium assembly"/>
    <property type="evidence" value="ECO:0007669"/>
    <property type="project" value="TreeGrafter"/>
</dbReference>
<dbReference type="GO" id="GO:0032266">
    <property type="term" value="F:phosphatidylinositol-3-phosphate binding"/>
    <property type="evidence" value="ECO:0007669"/>
    <property type="project" value="TreeGrafter"/>
</dbReference>
<dbReference type="PANTHER" id="PTHR21351:SF0">
    <property type="entry name" value="BARDET-BIEDL SYNDROME 5 PROTEIN"/>
    <property type="match status" value="1"/>
</dbReference>
<accession>D2VIC7</accession>
<reference evidence="11 12" key="1">
    <citation type="journal article" date="2010" name="Cell">
        <title>The genome of Naegleria gruberi illuminates early eukaryotic versatility.</title>
        <authorList>
            <person name="Fritz-Laylin L.K."/>
            <person name="Prochnik S.E."/>
            <person name="Ginger M.L."/>
            <person name="Dacks J.B."/>
            <person name="Carpenter M.L."/>
            <person name="Field M.C."/>
            <person name="Kuo A."/>
            <person name="Paredez A."/>
            <person name="Chapman J."/>
            <person name="Pham J."/>
            <person name="Shu S."/>
            <person name="Neupane R."/>
            <person name="Cipriano M."/>
            <person name="Mancuso J."/>
            <person name="Tu H."/>
            <person name="Salamov A."/>
            <person name="Lindquist E."/>
            <person name="Shapiro H."/>
            <person name="Lucas S."/>
            <person name="Grigoriev I.V."/>
            <person name="Cande W.Z."/>
            <person name="Fulton C."/>
            <person name="Rokhsar D.S."/>
            <person name="Dawson S.C."/>
        </authorList>
    </citation>
    <scope>NUCLEOTIDE SEQUENCE [LARGE SCALE GENOMIC DNA]</scope>
    <source>
        <strain evidence="11 12">NEG-M</strain>
    </source>
</reference>
<evidence type="ECO:0000256" key="6">
    <source>
        <dbReference type="ARBA" id="ARBA00023069"/>
    </source>
</evidence>
<gene>
    <name evidence="11" type="ORF">NAEGRDRAFT_34252</name>
</gene>
<dbReference type="EMBL" id="GG738873">
    <property type="protein sequence ID" value="EFC43487.1"/>
    <property type="molecule type" value="Genomic_DNA"/>
</dbReference>
<dbReference type="STRING" id="5762.D2VIC7"/>
<organism evidence="12">
    <name type="scientific">Naegleria gruberi</name>
    <name type="common">Amoeba</name>
    <dbReference type="NCBI Taxonomy" id="5762"/>
    <lineage>
        <taxon>Eukaryota</taxon>
        <taxon>Discoba</taxon>
        <taxon>Heterolobosea</taxon>
        <taxon>Tetramitia</taxon>
        <taxon>Eutetramitia</taxon>
        <taxon>Vahlkampfiidae</taxon>
        <taxon>Naegleria</taxon>
    </lineage>
</organism>
<keyword evidence="6" id="KW-0969">Cilium</keyword>
<evidence type="ECO:0000259" key="10">
    <source>
        <dbReference type="SMART" id="SM00683"/>
    </source>
</evidence>
<name>D2VIC7_NAEGR</name>
<keyword evidence="5" id="KW-0963">Cytoplasm</keyword>
<dbReference type="GO" id="GO:0034451">
    <property type="term" value="C:centriolar satellite"/>
    <property type="evidence" value="ECO:0007669"/>
    <property type="project" value="UniProtKB-SubCell"/>
</dbReference>
<evidence type="ECO:0000256" key="4">
    <source>
        <dbReference type="ARBA" id="ARBA00022475"/>
    </source>
</evidence>
<dbReference type="KEGG" id="ngr:NAEGRDRAFT_34252"/>
<evidence type="ECO:0000256" key="3">
    <source>
        <dbReference type="ARBA" id="ARBA00005822"/>
    </source>
</evidence>
<dbReference type="AlphaFoldDB" id="D2VIC7"/>
<dbReference type="GO" id="GO:0060170">
    <property type="term" value="C:ciliary membrane"/>
    <property type="evidence" value="ECO:0007669"/>
    <property type="project" value="UniProtKB-SubCell"/>
</dbReference>
<evidence type="ECO:0000256" key="1">
    <source>
        <dbReference type="ARBA" id="ARBA00004309"/>
    </source>
</evidence>
<evidence type="ECO:0000256" key="9">
    <source>
        <dbReference type="ARBA" id="ARBA00023273"/>
    </source>
</evidence>
<comment type="similarity">
    <text evidence="3">Belongs to the BBS5 family.</text>
</comment>
<dbReference type="InterPro" id="IPR030804">
    <property type="entry name" value="BBS5/fem-3"/>
</dbReference>
<dbReference type="GeneID" id="8853367"/>
<evidence type="ECO:0000313" key="12">
    <source>
        <dbReference type="Proteomes" id="UP000006671"/>
    </source>
</evidence>
<dbReference type="GO" id="GO:0036064">
    <property type="term" value="C:ciliary basal body"/>
    <property type="evidence" value="ECO:0007669"/>
    <property type="project" value="TreeGrafter"/>
</dbReference>
<dbReference type="OMA" id="PNFGIQY"/>
<dbReference type="VEuPathDB" id="AmoebaDB:NAEGRDRAFT_34252"/>
<evidence type="ECO:0000256" key="8">
    <source>
        <dbReference type="ARBA" id="ARBA00023212"/>
    </source>
</evidence>
<keyword evidence="9" id="KW-0966">Cell projection</keyword>
<sequence length="352" mass="40147">MSNTNNSNGTFWQDREIRFDSNIEAGDLSLKKGEFEIDVLDNVEDTKGNNGEKGKCIVTNLRMIWICTRNPKINLSIGYNTMVNIKIQSSNSRLKGTNQSLYLLTKYHGSRFEFIFSNMVKTNPRLFSTIQAVFKAYQSSKMYREIRLRSAIIKNKCLDLLPKEQIYTSLSGVWNLSADQGNLGTFIVTNIRIVWFADLAENFNVSIPYLQIKSVSFRESKFGKAFVVETNRTSGREFVLGFRVDPIEKFNDLYKEVSSLHQLFSSNPILGVEYQAEEKQASLEQLMVPKTSETMKYVGNKDTSDPLAPYYVDSSERVANTSIGFSNELGLACEELKDGMTIKKLWQCIYKV</sequence>
<dbReference type="OrthoDB" id="10261999at2759"/>
<dbReference type="InterPro" id="IPR014003">
    <property type="entry name" value="BBS5_PH"/>
</dbReference>
<comment type="subcellular location">
    <subcellularLocation>
        <location evidence="1">Cell projection</location>
        <location evidence="1">Cilium membrane</location>
    </subcellularLocation>
    <subcellularLocation>
        <location evidence="2">Cytoplasm</location>
        <location evidence="2">Cytoskeleton</location>
        <location evidence="2">Microtubule organizing center</location>
        <location evidence="2">Centrosome</location>
        <location evidence="2">Centriolar satellite</location>
    </subcellularLocation>
</comment>
<feature type="domain" description="BBSome complex member BBS5 PH" evidence="10">
    <location>
        <begin position="34"/>
        <end position="88"/>
    </location>
</feature>
<proteinExistence type="inferred from homology"/>
<evidence type="ECO:0000256" key="5">
    <source>
        <dbReference type="ARBA" id="ARBA00022490"/>
    </source>
</evidence>
<keyword evidence="8" id="KW-0206">Cytoskeleton</keyword>
<dbReference type="Pfam" id="PF07289">
    <property type="entry name" value="BBL5"/>
    <property type="match status" value="1"/>
</dbReference>
<evidence type="ECO:0000256" key="7">
    <source>
        <dbReference type="ARBA" id="ARBA00023136"/>
    </source>
</evidence>
<keyword evidence="12" id="KW-1185">Reference proteome</keyword>
<dbReference type="PIRSF" id="PIRSF010072">
    <property type="entry name" value="DUF1448"/>
    <property type="match status" value="1"/>
</dbReference>
<keyword evidence="7" id="KW-0472">Membrane</keyword>
<evidence type="ECO:0000313" key="11">
    <source>
        <dbReference type="EMBL" id="EFC43487.1"/>
    </source>
</evidence>